<evidence type="ECO:0000313" key="1">
    <source>
        <dbReference type="EMBL" id="CAK7334687.1"/>
    </source>
</evidence>
<protein>
    <submittedName>
        <fullName evidence="1">Uncharacterized protein</fullName>
    </submittedName>
</protein>
<gene>
    <name evidence="1" type="ORF">DCAF_LOCUS10048</name>
</gene>
<name>A0AAV1REY8_9ROSI</name>
<evidence type="ECO:0000313" key="2">
    <source>
        <dbReference type="Proteomes" id="UP001314170"/>
    </source>
</evidence>
<reference evidence="1 2" key="1">
    <citation type="submission" date="2024-01" db="EMBL/GenBank/DDBJ databases">
        <authorList>
            <person name="Waweru B."/>
        </authorList>
    </citation>
    <scope>NUCLEOTIDE SEQUENCE [LARGE SCALE GENOMIC DNA]</scope>
</reference>
<accession>A0AAV1REY8</accession>
<dbReference type="AlphaFoldDB" id="A0AAV1REY8"/>
<organism evidence="1 2">
    <name type="scientific">Dovyalis caffra</name>
    <dbReference type="NCBI Taxonomy" id="77055"/>
    <lineage>
        <taxon>Eukaryota</taxon>
        <taxon>Viridiplantae</taxon>
        <taxon>Streptophyta</taxon>
        <taxon>Embryophyta</taxon>
        <taxon>Tracheophyta</taxon>
        <taxon>Spermatophyta</taxon>
        <taxon>Magnoliopsida</taxon>
        <taxon>eudicotyledons</taxon>
        <taxon>Gunneridae</taxon>
        <taxon>Pentapetalae</taxon>
        <taxon>rosids</taxon>
        <taxon>fabids</taxon>
        <taxon>Malpighiales</taxon>
        <taxon>Salicaceae</taxon>
        <taxon>Flacourtieae</taxon>
        <taxon>Dovyalis</taxon>
    </lineage>
</organism>
<sequence>MPEIMSASIEALAMADVDYHTHSMKIEEWEQEELELPPAHLLAEEEEKEAERNSKYSFPICRCWPSSWSAKDGGGSDYVITKPPRNVIQKV</sequence>
<keyword evidence="2" id="KW-1185">Reference proteome</keyword>
<dbReference type="Proteomes" id="UP001314170">
    <property type="component" value="Unassembled WGS sequence"/>
</dbReference>
<proteinExistence type="predicted"/>
<comment type="caution">
    <text evidence="1">The sequence shown here is derived from an EMBL/GenBank/DDBJ whole genome shotgun (WGS) entry which is preliminary data.</text>
</comment>
<dbReference type="EMBL" id="CAWUPB010000950">
    <property type="protein sequence ID" value="CAK7334687.1"/>
    <property type="molecule type" value="Genomic_DNA"/>
</dbReference>